<accession>A0A4R8LL23</accession>
<protein>
    <submittedName>
        <fullName evidence="1">Uncharacterized protein</fullName>
    </submittedName>
</protein>
<dbReference type="Proteomes" id="UP000294581">
    <property type="component" value="Unassembled WGS sequence"/>
</dbReference>
<dbReference type="EMBL" id="SORF01000011">
    <property type="protein sequence ID" value="TDY43359.1"/>
    <property type="molecule type" value="Genomic_DNA"/>
</dbReference>
<sequence>MSVFVQQAIWITDDYLDQDERSFEQECFPFAIWVST</sequence>
<dbReference type="AlphaFoldDB" id="A0A4R8LL23"/>
<keyword evidence="2" id="KW-1185">Reference proteome</keyword>
<reference evidence="1 2" key="1">
    <citation type="submission" date="2019-03" db="EMBL/GenBank/DDBJ databases">
        <title>Genomic Encyclopedia of Type Strains, Phase IV (KMG-IV): sequencing the most valuable type-strain genomes for metagenomic binning, comparative biology and taxonomic classification.</title>
        <authorList>
            <person name="Goeker M."/>
        </authorList>
    </citation>
    <scope>NUCLEOTIDE SEQUENCE [LARGE SCALE GENOMIC DNA]</scope>
    <source>
        <strain evidence="1 2">DSM 17974</strain>
    </source>
</reference>
<gene>
    <name evidence="1" type="ORF">C7445_1116</name>
</gene>
<evidence type="ECO:0000313" key="2">
    <source>
        <dbReference type="Proteomes" id="UP000294581"/>
    </source>
</evidence>
<organism evidence="1 2">
    <name type="scientific">Alicyclobacillus sacchari</name>
    <dbReference type="NCBI Taxonomy" id="392010"/>
    <lineage>
        <taxon>Bacteria</taxon>
        <taxon>Bacillati</taxon>
        <taxon>Bacillota</taxon>
        <taxon>Bacilli</taxon>
        <taxon>Bacillales</taxon>
        <taxon>Alicyclobacillaceae</taxon>
        <taxon>Alicyclobacillus</taxon>
    </lineage>
</organism>
<name>A0A4R8LL23_9BACL</name>
<proteinExistence type="predicted"/>
<comment type="caution">
    <text evidence="1">The sequence shown here is derived from an EMBL/GenBank/DDBJ whole genome shotgun (WGS) entry which is preliminary data.</text>
</comment>
<evidence type="ECO:0000313" key="1">
    <source>
        <dbReference type="EMBL" id="TDY43359.1"/>
    </source>
</evidence>